<evidence type="ECO:0008006" key="4">
    <source>
        <dbReference type="Google" id="ProtNLM"/>
    </source>
</evidence>
<keyword evidence="3" id="KW-1185">Reference proteome</keyword>
<keyword evidence="1" id="KW-0732">Signal</keyword>
<organism evidence="2 3">
    <name type="scientific">Vibrio celticus</name>
    <dbReference type="NCBI Taxonomy" id="446372"/>
    <lineage>
        <taxon>Bacteria</taxon>
        <taxon>Pseudomonadati</taxon>
        <taxon>Pseudomonadota</taxon>
        <taxon>Gammaproteobacteria</taxon>
        <taxon>Vibrionales</taxon>
        <taxon>Vibrionaceae</taxon>
        <taxon>Vibrio</taxon>
    </lineage>
</organism>
<feature type="chain" id="PRO_5008676807" description="PepSY domain-containing protein" evidence="1">
    <location>
        <begin position="19"/>
        <end position="85"/>
    </location>
</feature>
<proteinExistence type="predicted"/>
<accession>A0A1C3JKW2</accession>
<gene>
    <name evidence="2" type="ORF">VCE7224_04530</name>
</gene>
<dbReference type="RefSeq" id="WP_065677833.1">
    <property type="nucleotide sequence ID" value="NZ_AP025464.1"/>
</dbReference>
<sequence length="85" mass="9614">MKAIIAVVSVCMSLSAYAMTDQDICEAYGVAIASNSTHDQVHFFDEIRYRIENKSWSLSSEECNNLSMEAKYEFDVDLMIEMGTD</sequence>
<protein>
    <recommendedName>
        <fullName evidence="4">PepSY domain-containing protein</fullName>
    </recommendedName>
</protein>
<evidence type="ECO:0000313" key="3">
    <source>
        <dbReference type="Proteomes" id="UP000092819"/>
    </source>
</evidence>
<feature type="signal peptide" evidence="1">
    <location>
        <begin position="1"/>
        <end position="18"/>
    </location>
</feature>
<evidence type="ECO:0000313" key="2">
    <source>
        <dbReference type="EMBL" id="SBT15725.1"/>
    </source>
</evidence>
<dbReference type="EMBL" id="FLQZ01000176">
    <property type="protein sequence ID" value="SBT15725.1"/>
    <property type="molecule type" value="Genomic_DNA"/>
</dbReference>
<reference evidence="3" key="1">
    <citation type="submission" date="2016-06" db="EMBL/GenBank/DDBJ databases">
        <authorList>
            <person name="Rodrigo-Torres L."/>
            <person name="Arahal D.R."/>
        </authorList>
    </citation>
    <scope>NUCLEOTIDE SEQUENCE [LARGE SCALE GENOMIC DNA]</scope>
    <source>
        <strain evidence="3">CECT 7224</strain>
    </source>
</reference>
<evidence type="ECO:0000256" key="1">
    <source>
        <dbReference type="SAM" id="SignalP"/>
    </source>
</evidence>
<name>A0A1C3JKW2_9VIBR</name>
<dbReference type="Proteomes" id="UP000092819">
    <property type="component" value="Unassembled WGS sequence"/>
</dbReference>
<dbReference type="AlphaFoldDB" id="A0A1C3JKW2"/>